<organism evidence="4 5">
    <name type="scientific">Beauveria bassiana D1-5</name>
    <dbReference type="NCBI Taxonomy" id="1245745"/>
    <lineage>
        <taxon>Eukaryota</taxon>
        <taxon>Fungi</taxon>
        <taxon>Dikarya</taxon>
        <taxon>Ascomycota</taxon>
        <taxon>Pezizomycotina</taxon>
        <taxon>Sordariomycetes</taxon>
        <taxon>Hypocreomycetidae</taxon>
        <taxon>Hypocreales</taxon>
        <taxon>Cordycipitaceae</taxon>
        <taxon>Beauveria</taxon>
    </lineage>
</organism>
<keyword evidence="3" id="KW-0732">Signal</keyword>
<dbReference type="AlphaFoldDB" id="A0A0A2VG34"/>
<feature type="signal peptide" evidence="3">
    <location>
        <begin position="1"/>
        <end position="34"/>
    </location>
</feature>
<feature type="compositionally biased region" description="Low complexity" evidence="1">
    <location>
        <begin position="176"/>
        <end position="211"/>
    </location>
</feature>
<evidence type="ECO:0000256" key="1">
    <source>
        <dbReference type="SAM" id="MobiDB-lite"/>
    </source>
</evidence>
<reference evidence="4 5" key="1">
    <citation type="submission" date="2012-10" db="EMBL/GenBank/DDBJ databases">
        <title>Genome sequencing and analysis of entomopathogenic fungi Beauveria bassiana D1-5.</title>
        <authorList>
            <person name="Li Q."/>
            <person name="Wang L."/>
            <person name="Zhang Z."/>
            <person name="Wang Q."/>
            <person name="Ren J."/>
            <person name="Wang M."/>
            <person name="Xu W."/>
            <person name="Wang J."/>
            <person name="Lu Y."/>
            <person name="Du Q."/>
            <person name="Sun Z."/>
        </authorList>
    </citation>
    <scope>NUCLEOTIDE SEQUENCE [LARGE SCALE GENOMIC DNA]</scope>
    <source>
        <strain evidence="4 5">D1-5</strain>
    </source>
</reference>
<feature type="chain" id="PRO_5001995566" evidence="3">
    <location>
        <begin position="35"/>
        <end position="296"/>
    </location>
</feature>
<evidence type="ECO:0000256" key="3">
    <source>
        <dbReference type="SAM" id="SignalP"/>
    </source>
</evidence>
<gene>
    <name evidence="4" type="ORF">BBAD15_g7855</name>
</gene>
<dbReference type="Proteomes" id="UP000030106">
    <property type="component" value="Unassembled WGS sequence"/>
</dbReference>
<keyword evidence="2" id="KW-0812">Transmembrane</keyword>
<feature type="region of interest" description="Disordered" evidence="1">
    <location>
        <begin position="172"/>
        <end position="212"/>
    </location>
</feature>
<keyword evidence="2" id="KW-0472">Membrane</keyword>
<dbReference type="HOGENOM" id="CLU_940047_0_0_1"/>
<dbReference type="EMBL" id="ANFO01000751">
    <property type="protein sequence ID" value="KGQ06831.1"/>
    <property type="molecule type" value="Genomic_DNA"/>
</dbReference>
<feature type="transmembrane region" description="Helical" evidence="2">
    <location>
        <begin position="219"/>
        <end position="241"/>
    </location>
</feature>
<feature type="region of interest" description="Disordered" evidence="1">
    <location>
        <begin position="276"/>
        <end position="296"/>
    </location>
</feature>
<keyword evidence="2" id="KW-1133">Transmembrane helix</keyword>
<evidence type="ECO:0000313" key="4">
    <source>
        <dbReference type="EMBL" id="KGQ06831.1"/>
    </source>
</evidence>
<comment type="caution">
    <text evidence="4">The sequence shown here is derived from an EMBL/GenBank/DDBJ whole genome shotgun (WGS) entry which is preliminary data.</text>
</comment>
<sequence length="296" mass="31042">MPSQLQHSAHHAASPLFLPTATLFLLALPHLSIAATDQGRIIYPWDNGPLSANSYGAMRTTWGSQDCVNMSWVSSPSTPFQYIHLECNQGPNGTGPPWIRVWAFNSTASSGNGSSLFCVANCNPSPPSSNTCRFVLDLASSAGKSPTDTAYSPNVSLNVMDQKMSEGATYPLPQWATTGATTTPTASTISTSTLVGSSSASTPASSSESASGLNTGAKAGIGVGVSAVCLIILACLGGCLFKRRQARMGRAGPGPAEVHRDQTHDVKIVEPLNVTPYELDGSSRPAELPTRQRFQD</sequence>
<evidence type="ECO:0000313" key="5">
    <source>
        <dbReference type="Proteomes" id="UP000030106"/>
    </source>
</evidence>
<dbReference type="OrthoDB" id="5152935at2759"/>
<evidence type="ECO:0000256" key="2">
    <source>
        <dbReference type="SAM" id="Phobius"/>
    </source>
</evidence>
<proteinExistence type="predicted"/>
<protein>
    <submittedName>
        <fullName evidence="4">Uncharacterized protein</fullName>
    </submittedName>
</protein>
<accession>A0A0A2VG34</accession>
<name>A0A0A2VG34_BEABA</name>